<sequence>MKIAILFMSLLGLSTCAPVFIISSDEIQQNPTPYAHEAVLKNSAMESLLPSELRNHFYDNPHTAAGLAQQSWLGYKEMQVINREADKIPREKIFHALQNAGFAR</sequence>
<comment type="caution">
    <text evidence="2">The sequence shown here is derived from an EMBL/GenBank/DDBJ whole genome shotgun (WGS) entry which is preliminary data.</text>
</comment>
<evidence type="ECO:0000313" key="2">
    <source>
        <dbReference type="EMBL" id="KAF7989556.1"/>
    </source>
</evidence>
<feature type="signal peptide" evidence="1">
    <location>
        <begin position="1"/>
        <end position="16"/>
    </location>
</feature>
<evidence type="ECO:0000256" key="1">
    <source>
        <dbReference type="SAM" id="SignalP"/>
    </source>
</evidence>
<keyword evidence="3" id="KW-1185">Reference proteome</keyword>
<evidence type="ECO:0008006" key="4">
    <source>
        <dbReference type="Google" id="ProtNLM"/>
    </source>
</evidence>
<organism evidence="2 3">
    <name type="scientific">Aphidius gifuensis</name>
    <name type="common">Parasitoid wasp</name>
    <dbReference type="NCBI Taxonomy" id="684658"/>
    <lineage>
        <taxon>Eukaryota</taxon>
        <taxon>Metazoa</taxon>
        <taxon>Ecdysozoa</taxon>
        <taxon>Arthropoda</taxon>
        <taxon>Hexapoda</taxon>
        <taxon>Insecta</taxon>
        <taxon>Pterygota</taxon>
        <taxon>Neoptera</taxon>
        <taxon>Endopterygota</taxon>
        <taxon>Hymenoptera</taxon>
        <taxon>Apocrita</taxon>
        <taxon>Ichneumonoidea</taxon>
        <taxon>Braconidae</taxon>
        <taxon>Aphidiinae</taxon>
        <taxon>Aphidius</taxon>
    </lineage>
</organism>
<evidence type="ECO:0000313" key="3">
    <source>
        <dbReference type="Proteomes" id="UP000639338"/>
    </source>
</evidence>
<protein>
    <recommendedName>
        <fullName evidence="4">Gustatory receptor</fullName>
    </recommendedName>
</protein>
<dbReference type="Proteomes" id="UP000639338">
    <property type="component" value="Unassembled WGS sequence"/>
</dbReference>
<reference evidence="2 3" key="1">
    <citation type="submission" date="2020-08" db="EMBL/GenBank/DDBJ databases">
        <title>Aphidius gifuensis genome sequencing and assembly.</title>
        <authorList>
            <person name="Du Z."/>
        </authorList>
    </citation>
    <scope>NUCLEOTIDE SEQUENCE [LARGE SCALE GENOMIC DNA]</scope>
    <source>
        <strain evidence="2">YNYX2018</strain>
        <tissue evidence="2">Adults</tissue>
    </source>
</reference>
<dbReference type="EMBL" id="JACMRX010000005">
    <property type="protein sequence ID" value="KAF7989556.1"/>
    <property type="molecule type" value="Genomic_DNA"/>
</dbReference>
<gene>
    <name evidence="2" type="ORF">HCN44_008230</name>
</gene>
<dbReference type="AlphaFoldDB" id="A0A834XNZ6"/>
<accession>A0A834XNZ6</accession>
<name>A0A834XNZ6_APHGI</name>
<proteinExistence type="predicted"/>
<feature type="chain" id="PRO_5033041262" description="Gustatory receptor" evidence="1">
    <location>
        <begin position="17"/>
        <end position="104"/>
    </location>
</feature>
<dbReference type="OrthoDB" id="7674957at2759"/>
<keyword evidence="1" id="KW-0732">Signal</keyword>